<evidence type="ECO:0000256" key="3">
    <source>
        <dbReference type="ARBA" id="ARBA00022598"/>
    </source>
</evidence>
<dbReference type="PROSITE" id="PS00866">
    <property type="entry name" value="CPSASE_1"/>
    <property type="match status" value="1"/>
</dbReference>
<dbReference type="SMART" id="SM00878">
    <property type="entry name" value="Biotin_carb_C"/>
    <property type="match status" value="1"/>
</dbReference>
<dbReference type="GO" id="GO:0004075">
    <property type="term" value="F:biotin carboxylase activity"/>
    <property type="evidence" value="ECO:0007669"/>
    <property type="project" value="UniProtKB-EC"/>
</dbReference>
<dbReference type="Pfam" id="PF02785">
    <property type="entry name" value="Biotin_carb_C"/>
    <property type="match status" value="1"/>
</dbReference>
<dbReference type="InterPro" id="IPR005479">
    <property type="entry name" value="CPAse_ATP-bd"/>
</dbReference>
<dbReference type="Gene3D" id="2.40.50.100">
    <property type="match status" value="1"/>
</dbReference>
<evidence type="ECO:0000259" key="12">
    <source>
        <dbReference type="PROSITE" id="PS50979"/>
    </source>
</evidence>
<dbReference type="Pfam" id="PF02786">
    <property type="entry name" value="CPSase_L_D2"/>
    <property type="match status" value="1"/>
</dbReference>
<keyword evidence="6" id="KW-0092">Biotin</keyword>
<dbReference type="AlphaFoldDB" id="A0A2N3VDS3"/>
<evidence type="ECO:0000256" key="1">
    <source>
        <dbReference type="ARBA" id="ARBA00001953"/>
    </source>
</evidence>
<evidence type="ECO:0000256" key="4">
    <source>
        <dbReference type="ARBA" id="ARBA00022741"/>
    </source>
</evidence>
<dbReference type="PROSITE" id="PS50975">
    <property type="entry name" value="ATP_GRASP"/>
    <property type="match status" value="1"/>
</dbReference>
<evidence type="ECO:0000256" key="5">
    <source>
        <dbReference type="ARBA" id="ARBA00022840"/>
    </source>
</evidence>
<dbReference type="PROSITE" id="PS50979">
    <property type="entry name" value="BC"/>
    <property type="match status" value="1"/>
</dbReference>
<dbReference type="SUPFAM" id="SSF56059">
    <property type="entry name" value="Glutathione synthetase ATP-binding domain-like"/>
    <property type="match status" value="1"/>
</dbReference>
<dbReference type="SUPFAM" id="SSF51246">
    <property type="entry name" value="Rudiment single hybrid motif"/>
    <property type="match status" value="1"/>
</dbReference>
<dbReference type="Proteomes" id="UP000233766">
    <property type="component" value="Unassembled WGS sequence"/>
</dbReference>
<dbReference type="PANTHER" id="PTHR18866">
    <property type="entry name" value="CARBOXYLASE:PYRUVATE/ACETYL-COA/PROPIONYL-COA CARBOXYLASE"/>
    <property type="match status" value="1"/>
</dbReference>
<feature type="compositionally biased region" description="Basic and acidic residues" evidence="9">
    <location>
        <begin position="558"/>
        <end position="571"/>
    </location>
</feature>
<dbReference type="OrthoDB" id="4435847at2"/>
<dbReference type="SUPFAM" id="SSF52440">
    <property type="entry name" value="PreATP-grasp domain"/>
    <property type="match status" value="1"/>
</dbReference>
<feature type="region of interest" description="Disordered" evidence="9">
    <location>
        <begin position="540"/>
        <end position="572"/>
    </location>
</feature>
<dbReference type="InterPro" id="IPR011054">
    <property type="entry name" value="Rudment_hybrid_motif"/>
</dbReference>
<sequence>MISRLLIANRGEIAARIARTCDRLGIEYVTVTVAADRSLTYHAAAVATVALPERDARNAAARTDTAIGGESGTTRPTGGYLDIDALVRAATETGCDAVHPGYGFLSENADFARAVRAAGLVFAGPSSRVIETMADKSSARQVMAEAGVPVLPGTVRASEDLDALVDAAAGIGYPLIVKPAGGGGGKGMSVVRSAAGLREALASASRTATAAFADGRLHLERYVERARHIEVQVFGDEFGSAVHLFDRDCSLQRRHQKVIEEAPAPRIPDAVRAAMFDAAVQGTKALQYVGAGTFEFLLVGDEFFFIEMNTRLQVEHTVTEEITGVDLVQWQLLVAAGEPLPAGQSDIAYSGASVQVRMYAEDPFRSFLPCPGAIEVTHWPQVRVERAFASHLDVTGGFDPMIAKLVATGTTRDDALAAARRACEDLRWQGISTNLGFVARVLATPIVAAAEHDTAYLDRIDPVAEFADPDELSALAVAAALTAPDRATPWSTGAPAGDRAWLDPADHDLGSLDLSVDERAFTVRVGGYEGDAVLVRAGTAEPSSPAVQATDQRATTRQRTDGDVTARRTDGDTITVGSTPCVVRRSGEGWSCRVAGVSRQVRYAEYRSLGTSATDPEIRSPMPGTLVQLHVASGNPVEKGQLLGVVEAMKLEHELTATHAGIVTVNAAEGAVVTTAQSLFLIEERGAAL</sequence>
<dbReference type="InterPro" id="IPR050856">
    <property type="entry name" value="Biotin_carboxylase_complex"/>
</dbReference>
<dbReference type="PROSITE" id="PS00867">
    <property type="entry name" value="CPSASE_2"/>
    <property type="match status" value="1"/>
</dbReference>
<dbReference type="CDD" id="cd06850">
    <property type="entry name" value="biotinyl_domain"/>
    <property type="match status" value="1"/>
</dbReference>
<comment type="cofactor">
    <cofactor evidence="1">
        <name>biotin</name>
        <dbReference type="ChEBI" id="CHEBI:57586"/>
    </cofactor>
</comment>
<evidence type="ECO:0000256" key="9">
    <source>
        <dbReference type="SAM" id="MobiDB-lite"/>
    </source>
</evidence>
<dbReference type="Pfam" id="PF00289">
    <property type="entry name" value="Biotin_carb_N"/>
    <property type="match status" value="1"/>
</dbReference>
<dbReference type="InterPro" id="IPR005482">
    <property type="entry name" value="Biotin_COase_C"/>
</dbReference>
<dbReference type="InterPro" id="IPR011761">
    <property type="entry name" value="ATP-grasp"/>
</dbReference>
<dbReference type="PROSITE" id="PS00188">
    <property type="entry name" value="BIOTIN"/>
    <property type="match status" value="1"/>
</dbReference>
<dbReference type="EC" id="6.3.4.14" evidence="2"/>
<dbReference type="GO" id="GO:0005524">
    <property type="term" value="F:ATP binding"/>
    <property type="evidence" value="ECO:0007669"/>
    <property type="project" value="UniProtKB-UniRule"/>
</dbReference>
<evidence type="ECO:0000259" key="11">
    <source>
        <dbReference type="PROSITE" id="PS50975"/>
    </source>
</evidence>
<dbReference type="InterPro" id="IPR016185">
    <property type="entry name" value="PreATP-grasp_dom_sf"/>
</dbReference>
<feature type="compositionally biased region" description="Low complexity" evidence="9">
    <location>
        <begin position="546"/>
        <end position="557"/>
    </location>
</feature>
<gene>
    <name evidence="13" type="ORF">ATK86_4206</name>
</gene>
<evidence type="ECO:0000256" key="6">
    <source>
        <dbReference type="ARBA" id="ARBA00023267"/>
    </source>
</evidence>
<name>A0A2N3VDS3_9NOCA</name>
<dbReference type="RefSeq" id="WP_101465866.1">
    <property type="nucleotide sequence ID" value="NZ_PJMW01000002.1"/>
</dbReference>
<dbReference type="Gene3D" id="3.30.470.20">
    <property type="entry name" value="ATP-grasp fold, B domain"/>
    <property type="match status" value="1"/>
</dbReference>
<comment type="caution">
    <text evidence="13">The sequence shown here is derived from an EMBL/GenBank/DDBJ whole genome shotgun (WGS) entry which is preliminary data.</text>
</comment>
<organism evidence="13 14">
    <name type="scientific">Nocardia fluminea</name>
    <dbReference type="NCBI Taxonomy" id="134984"/>
    <lineage>
        <taxon>Bacteria</taxon>
        <taxon>Bacillati</taxon>
        <taxon>Actinomycetota</taxon>
        <taxon>Actinomycetes</taxon>
        <taxon>Mycobacteriales</taxon>
        <taxon>Nocardiaceae</taxon>
        <taxon>Nocardia</taxon>
    </lineage>
</organism>
<keyword evidence="14" id="KW-1185">Reference proteome</keyword>
<keyword evidence="4 8" id="KW-0547">Nucleotide-binding</keyword>
<evidence type="ECO:0000256" key="8">
    <source>
        <dbReference type="PROSITE-ProRule" id="PRU00409"/>
    </source>
</evidence>
<evidence type="ECO:0000256" key="2">
    <source>
        <dbReference type="ARBA" id="ARBA00013263"/>
    </source>
</evidence>
<dbReference type="InterPro" id="IPR001882">
    <property type="entry name" value="Biotin_BS"/>
</dbReference>
<dbReference type="InterPro" id="IPR005481">
    <property type="entry name" value="BC-like_N"/>
</dbReference>
<dbReference type="GO" id="GO:0046872">
    <property type="term" value="F:metal ion binding"/>
    <property type="evidence" value="ECO:0007669"/>
    <property type="project" value="InterPro"/>
</dbReference>
<dbReference type="InterPro" id="IPR011764">
    <property type="entry name" value="Biotin_carboxylation_dom"/>
</dbReference>
<comment type="catalytic activity">
    <reaction evidence="7">
        <text>N(6)-biotinyl-L-lysyl-[protein] + hydrogencarbonate + ATP = N(6)-carboxybiotinyl-L-lysyl-[protein] + ADP + phosphate + H(+)</text>
        <dbReference type="Rhea" id="RHEA:13501"/>
        <dbReference type="Rhea" id="RHEA-COMP:10505"/>
        <dbReference type="Rhea" id="RHEA-COMP:10506"/>
        <dbReference type="ChEBI" id="CHEBI:15378"/>
        <dbReference type="ChEBI" id="CHEBI:17544"/>
        <dbReference type="ChEBI" id="CHEBI:30616"/>
        <dbReference type="ChEBI" id="CHEBI:43474"/>
        <dbReference type="ChEBI" id="CHEBI:83144"/>
        <dbReference type="ChEBI" id="CHEBI:83145"/>
        <dbReference type="ChEBI" id="CHEBI:456216"/>
        <dbReference type="EC" id="6.3.4.14"/>
    </reaction>
    <physiologicalReaction direction="left-to-right" evidence="7">
        <dbReference type="Rhea" id="RHEA:13502"/>
    </physiologicalReaction>
</comment>
<evidence type="ECO:0000259" key="10">
    <source>
        <dbReference type="PROSITE" id="PS50968"/>
    </source>
</evidence>
<reference evidence="13 14" key="1">
    <citation type="submission" date="2017-12" db="EMBL/GenBank/DDBJ databases">
        <title>Sequencing the genomes of 1000 Actinobacteria strains.</title>
        <authorList>
            <person name="Klenk H.-P."/>
        </authorList>
    </citation>
    <scope>NUCLEOTIDE SEQUENCE [LARGE SCALE GENOMIC DNA]</scope>
    <source>
        <strain evidence="13 14">DSM 44489</strain>
    </source>
</reference>
<dbReference type="Pfam" id="PF00364">
    <property type="entry name" value="Biotin_lipoyl"/>
    <property type="match status" value="1"/>
</dbReference>
<dbReference type="PROSITE" id="PS50968">
    <property type="entry name" value="BIOTINYL_LIPOYL"/>
    <property type="match status" value="1"/>
</dbReference>
<evidence type="ECO:0000256" key="7">
    <source>
        <dbReference type="ARBA" id="ARBA00048501"/>
    </source>
</evidence>
<dbReference type="InterPro" id="IPR011053">
    <property type="entry name" value="Single_hybrid_motif"/>
</dbReference>
<feature type="domain" description="Lipoyl-binding" evidence="10">
    <location>
        <begin position="606"/>
        <end position="683"/>
    </location>
</feature>
<feature type="domain" description="ATP-grasp" evidence="11">
    <location>
        <begin position="140"/>
        <end position="336"/>
    </location>
</feature>
<dbReference type="SUPFAM" id="SSF51230">
    <property type="entry name" value="Single hybrid motif"/>
    <property type="match status" value="1"/>
</dbReference>
<feature type="domain" description="Biotin carboxylation" evidence="12">
    <location>
        <begin position="1"/>
        <end position="462"/>
    </location>
</feature>
<dbReference type="InterPro" id="IPR000089">
    <property type="entry name" value="Biotin_lipoyl"/>
</dbReference>
<keyword evidence="3" id="KW-0436">Ligase</keyword>
<proteinExistence type="predicted"/>
<protein>
    <recommendedName>
        <fullName evidence="2">biotin carboxylase</fullName>
        <ecNumber evidence="2">6.3.4.14</ecNumber>
    </recommendedName>
</protein>
<evidence type="ECO:0000313" key="13">
    <source>
        <dbReference type="EMBL" id="PKV79793.1"/>
    </source>
</evidence>
<keyword evidence="5 8" id="KW-0067">ATP-binding</keyword>
<dbReference type="PANTHER" id="PTHR18866:SF33">
    <property type="entry name" value="METHYLCROTONOYL-COA CARBOXYLASE SUBUNIT ALPHA, MITOCHONDRIAL-RELATED"/>
    <property type="match status" value="1"/>
</dbReference>
<accession>A0A2N3VDS3</accession>
<evidence type="ECO:0000313" key="14">
    <source>
        <dbReference type="Proteomes" id="UP000233766"/>
    </source>
</evidence>
<dbReference type="EMBL" id="PJMW01000002">
    <property type="protein sequence ID" value="PKV79793.1"/>
    <property type="molecule type" value="Genomic_DNA"/>
</dbReference>